<dbReference type="Proteomes" id="UP000298340">
    <property type="component" value="Unassembled WGS sequence"/>
</dbReference>
<dbReference type="RefSeq" id="WP_132036240.1">
    <property type="nucleotide sequence ID" value="NZ_JBDSHJ010000027.1"/>
</dbReference>
<dbReference type="SUPFAM" id="SSF52151">
    <property type="entry name" value="FabD/lysophospholipase-like"/>
    <property type="match status" value="1"/>
</dbReference>
<dbReference type="EC" id="2.3.1.39" evidence="1"/>
<dbReference type="GO" id="GO:0006633">
    <property type="term" value="P:fatty acid biosynthetic process"/>
    <property type="evidence" value="ECO:0007669"/>
    <property type="project" value="TreeGrafter"/>
</dbReference>
<dbReference type="SUPFAM" id="SSF51412">
    <property type="entry name" value="Inosine monophosphate dehydrogenase (IMPDH)"/>
    <property type="match status" value="1"/>
</dbReference>
<protein>
    <recommendedName>
        <fullName evidence="1">[acyl-carrier-protein] S-malonyltransferase</fullName>
        <ecNumber evidence="1">2.3.1.39</ecNumber>
    </recommendedName>
</protein>
<dbReference type="NCBIfam" id="TIGR02814">
    <property type="entry name" value="pfaD_fam"/>
    <property type="match status" value="1"/>
</dbReference>
<reference evidence="7 9" key="2">
    <citation type="journal article" date="2018" name="Syst. Appl. Microbiol.">
        <title>Flavobacterium circumlabens sp. nov. and Flavobacterium cupreum sp. nov., two psychrotrophic species isolated from Antarctic environmental samples.</title>
        <authorList>
            <person name="Kralova S."/>
            <person name="Busse H.J."/>
            <person name="Svec P."/>
            <person name="Maslanova I."/>
            <person name="Stankova E."/>
            <person name="Bartak M."/>
            <person name="Sedlacek I."/>
        </authorList>
    </citation>
    <scope>NUCLEOTIDE SEQUENCE [LARGE SCALE GENOMIC DNA]</scope>
    <source>
        <strain evidence="7 9">CCM 8828</strain>
    </source>
</reference>
<dbReference type="AlphaFoldDB" id="A0A4Y7UCB2"/>
<proteinExistence type="predicted"/>
<dbReference type="InterPro" id="IPR016035">
    <property type="entry name" value="Acyl_Trfase/lysoPLipase"/>
</dbReference>
<dbReference type="InterPro" id="IPR001227">
    <property type="entry name" value="Ac_transferase_dom_sf"/>
</dbReference>
<dbReference type="Pfam" id="PF21607">
    <property type="entry name" value="FabD_helical_ins"/>
    <property type="match status" value="1"/>
</dbReference>
<dbReference type="SMART" id="SM00827">
    <property type="entry name" value="PKS_AT"/>
    <property type="match status" value="1"/>
</dbReference>
<evidence type="ECO:0000259" key="5">
    <source>
        <dbReference type="SMART" id="SM00827"/>
    </source>
</evidence>
<dbReference type="Gene3D" id="3.40.366.10">
    <property type="entry name" value="Malonyl-Coenzyme A Acyl Carrier Protein, domain 2"/>
    <property type="match status" value="1"/>
</dbReference>
<comment type="catalytic activity">
    <reaction evidence="4">
        <text>holo-[ACP] + malonyl-CoA = malonyl-[ACP] + CoA</text>
        <dbReference type="Rhea" id="RHEA:41792"/>
        <dbReference type="Rhea" id="RHEA-COMP:9623"/>
        <dbReference type="Rhea" id="RHEA-COMP:9685"/>
        <dbReference type="ChEBI" id="CHEBI:57287"/>
        <dbReference type="ChEBI" id="CHEBI:57384"/>
        <dbReference type="ChEBI" id="CHEBI:64479"/>
        <dbReference type="ChEBI" id="CHEBI:78449"/>
        <dbReference type="EC" id="2.3.1.39"/>
    </reaction>
</comment>
<feature type="domain" description="Malonyl-CoA:ACP transacylase (MAT)" evidence="5">
    <location>
        <begin position="5"/>
        <end position="299"/>
    </location>
</feature>
<dbReference type="Pfam" id="PF00698">
    <property type="entry name" value="Acyl_transf_1"/>
    <property type="match status" value="1"/>
</dbReference>
<evidence type="ECO:0000256" key="3">
    <source>
        <dbReference type="ARBA" id="ARBA00023315"/>
    </source>
</evidence>
<dbReference type="EMBL" id="QWDN01000004">
    <property type="protein sequence ID" value="TEB43964.1"/>
    <property type="molecule type" value="Genomic_DNA"/>
</dbReference>
<accession>A0A4Y7UCB2</accession>
<keyword evidence="2 7" id="KW-0808">Transferase</keyword>
<reference evidence="6 8" key="1">
    <citation type="journal article" date="2015" name="Stand. Genomic Sci.">
        <title>Genomic Encyclopedia of Bacterial and Archaeal Type Strains, Phase III: the genomes of soil and plant-associated and newly described type strains.</title>
        <authorList>
            <person name="Whitman W.B."/>
            <person name="Woyke T."/>
            <person name="Klenk H.P."/>
            <person name="Zhou Y."/>
            <person name="Lilburn T.G."/>
            <person name="Beck B.J."/>
            <person name="De Vos P."/>
            <person name="Vandamme P."/>
            <person name="Eisen J.A."/>
            <person name="Garrity G."/>
            <person name="Hugenholtz P."/>
            <person name="Kyrpides N.C."/>
        </authorList>
    </citation>
    <scope>NUCLEOTIDE SEQUENCE [LARGE SCALE GENOMIC DNA]</scope>
    <source>
        <strain evidence="6 8">P5626</strain>
    </source>
</reference>
<organism evidence="7 9">
    <name type="scientific">Flavobacterium circumlabens</name>
    <dbReference type="NCBI Taxonomy" id="2133765"/>
    <lineage>
        <taxon>Bacteria</taxon>
        <taxon>Pseudomonadati</taxon>
        <taxon>Bacteroidota</taxon>
        <taxon>Flavobacteriia</taxon>
        <taxon>Flavobacteriales</taxon>
        <taxon>Flavobacteriaceae</taxon>
        <taxon>Flavobacterium</taxon>
    </lineage>
</organism>
<comment type="caution">
    <text evidence="7">The sequence shown here is derived from an EMBL/GenBank/DDBJ whole genome shotgun (WGS) entry which is preliminary data.</text>
</comment>
<evidence type="ECO:0000313" key="6">
    <source>
        <dbReference type="EMBL" id="TCN57660.1"/>
    </source>
</evidence>
<dbReference type="PANTHER" id="PTHR42681">
    <property type="entry name" value="MALONYL-COA-ACYL CARRIER PROTEIN TRANSACYLASE, MITOCHONDRIAL"/>
    <property type="match status" value="1"/>
</dbReference>
<dbReference type="CDD" id="cd04742">
    <property type="entry name" value="NPD_FabD"/>
    <property type="match status" value="1"/>
</dbReference>
<keyword evidence="8" id="KW-1185">Reference proteome</keyword>
<reference evidence="6" key="3">
    <citation type="submission" date="2019-03" db="EMBL/GenBank/DDBJ databases">
        <authorList>
            <person name="Whitman W."/>
            <person name="Huntemann M."/>
            <person name="Clum A."/>
            <person name="Pillay M."/>
            <person name="Palaniappan K."/>
            <person name="Varghese N."/>
            <person name="Mikhailova N."/>
            <person name="Stamatis D."/>
            <person name="Reddy T."/>
            <person name="Daum C."/>
            <person name="Shapiro N."/>
            <person name="Ivanova N."/>
            <person name="Kyrpides N."/>
            <person name="Woyke T."/>
        </authorList>
    </citation>
    <scope>NUCLEOTIDE SEQUENCE</scope>
    <source>
        <strain evidence="6">P5626</strain>
    </source>
</reference>
<dbReference type="PANTHER" id="PTHR42681:SF1">
    <property type="entry name" value="MALONYL-COA-ACYL CARRIER PROTEIN TRANSACYLASE, MITOCHONDRIAL"/>
    <property type="match status" value="1"/>
</dbReference>
<dbReference type="InterPro" id="IPR004410">
    <property type="entry name" value="Malonyl_CoA-ACP_transAc_FabD"/>
</dbReference>
<gene>
    <name evidence="7" type="primary">fabD</name>
    <name evidence="7" type="ORF">D0809_13835</name>
    <name evidence="6" type="ORF">EV142_104322</name>
</gene>
<sequence length="756" mass="84267">MKAVIFPGQGSQYKGMGKELFDIFKSETAAASSILGYDLKELCLEDPDRVLGFTQFTQPALYVVNAFRYYKAQNGCRPEYLLGHSLGEYNALLAAGAFSFEDGLRMVQKRGALMATASGGGMAAVLGLSEDQIKEKLESGGFNSIDIANYNSPSQIVISGKKTDIEKILKDFEKQNVTAIPLAVSAAFHSRYMQPAANEFKDFLEKISFSNLEIPVIANITGKPYLDSKIKDYLSRQISSSVLWTNSIRFLMGKGVKEYEELGSGILTKMINEIKEKSTPLNFPEEQIHTVSGIVVKKQLDEIQNGLLATKLGSASFRSDYKVQYSYYSGSMYKSIASKELVVKMAKAKLLSFLGTGGMSSQEIGQSLEYIQTHLTNNETFGANLLHQIGNLESEMKIVNQFLEYKVNIIEASAFMQMTKALVYYRVVGLEKLDNGIIRASNRIIAKVSRPESAEIFMRPAPEKIINQLVDEGLISKIQAELSGKFAMADDICVEADSGGHTDGGVALVLFSAIKELNEQMQKEFNYQKIIRVGLAGGIGTPQAAACAFIMGANFIVTGSINQPTVESGMSDNVKELLQNINVQDTTYAPAGDMFEFGAKVQVLKKGVLFPARANKLYELYKQYDSLNEIPSKVLERLEKNYFKKGIEEIWIETKQYLKANGNEGEIFKAEQNQKYKMGLVFRWYFGYSTQKAFKGNLDFKVDFQVHTGPSLGAFNQWVKGTKYEKWQNRHVDEIAIKLMKDTAILLEKRLKEILI</sequence>
<dbReference type="SUPFAM" id="SSF55048">
    <property type="entry name" value="Probable ACP-binding domain of malonyl-CoA ACP transacylase"/>
    <property type="match status" value="1"/>
</dbReference>
<dbReference type="EMBL" id="SLWA01000004">
    <property type="protein sequence ID" value="TCN57660.1"/>
    <property type="molecule type" value="Genomic_DNA"/>
</dbReference>
<dbReference type="InterPro" id="IPR049489">
    <property type="entry name" value="FabD-like_helical_ins"/>
</dbReference>
<evidence type="ECO:0000256" key="1">
    <source>
        <dbReference type="ARBA" id="ARBA00013258"/>
    </source>
</evidence>
<evidence type="ECO:0000313" key="7">
    <source>
        <dbReference type="EMBL" id="TEB43964.1"/>
    </source>
</evidence>
<dbReference type="Gene3D" id="3.30.70.250">
    <property type="entry name" value="Malonyl-CoA ACP transacylase, ACP-binding"/>
    <property type="match status" value="1"/>
</dbReference>
<dbReference type="Gene3D" id="3.20.20.70">
    <property type="entry name" value="Aldolase class I"/>
    <property type="match status" value="1"/>
</dbReference>
<evidence type="ECO:0000256" key="4">
    <source>
        <dbReference type="ARBA" id="ARBA00048462"/>
    </source>
</evidence>
<evidence type="ECO:0000313" key="8">
    <source>
        <dbReference type="Proteomes" id="UP000295270"/>
    </source>
</evidence>
<dbReference type="InterPro" id="IPR014043">
    <property type="entry name" value="Acyl_transferase_dom"/>
</dbReference>
<evidence type="ECO:0000256" key="2">
    <source>
        <dbReference type="ARBA" id="ARBA00022679"/>
    </source>
</evidence>
<name>A0A4Y7UCB2_9FLAO</name>
<evidence type="ECO:0000313" key="9">
    <source>
        <dbReference type="Proteomes" id="UP000298340"/>
    </source>
</evidence>
<dbReference type="OrthoDB" id="9805460at2"/>
<dbReference type="GO" id="GO:0005829">
    <property type="term" value="C:cytosol"/>
    <property type="evidence" value="ECO:0007669"/>
    <property type="project" value="TreeGrafter"/>
</dbReference>
<dbReference type="Proteomes" id="UP000295270">
    <property type="component" value="Unassembled WGS sequence"/>
</dbReference>
<dbReference type="GO" id="GO:0004314">
    <property type="term" value="F:[acyl-carrier-protein] S-malonyltransferase activity"/>
    <property type="evidence" value="ECO:0007669"/>
    <property type="project" value="UniProtKB-EC"/>
</dbReference>
<dbReference type="NCBIfam" id="TIGR00128">
    <property type="entry name" value="fabD"/>
    <property type="match status" value="1"/>
</dbReference>
<keyword evidence="3 7" id="KW-0012">Acyltransferase</keyword>
<dbReference type="InterPro" id="IPR016036">
    <property type="entry name" value="Malonyl_transacylase_ACP-bd"/>
</dbReference>
<dbReference type="InterPro" id="IPR014179">
    <property type="entry name" value="PfaD-like_TIM-barrel"/>
</dbReference>
<dbReference type="InterPro" id="IPR013785">
    <property type="entry name" value="Aldolase_TIM"/>
</dbReference>
<dbReference type="InterPro" id="IPR050858">
    <property type="entry name" value="Mal-CoA-ACP_Trans/PKS_FabD"/>
</dbReference>